<reference evidence="2 3" key="1">
    <citation type="submission" date="2021-03" db="EMBL/GenBank/DDBJ databases">
        <title>Novel species identification of genus Shewanella.</title>
        <authorList>
            <person name="Liu G."/>
            <person name="Zhang Q."/>
        </authorList>
    </citation>
    <scope>NUCLEOTIDE SEQUENCE [LARGE SCALE GENOMIC DNA]</scope>
    <source>
        <strain evidence="2 3">FJAT-51800</strain>
    </source>
</reference>
<gene>
    <name evidence="2" type="ORF">JYB87_03975</name>
</gene>
<protein>
    <recommendedName>
        <fullName evidence="4">Esterase-like activity of phytase</fullName>
    </recommendedName>
</protein>
<keyword evidence="3" id="KW-1185">Reference proteome</keyword>
<dbReference type="RefSeq" id="WP_207355622.1">
    <property type="nucleotide sequence ID" value="NZ_CP071503.1"/>
</dbReference>
<proteinExistence type="predicted"/>
<name>A0ABX7QSN2_9GAMM</name>
<dbReference type="EMBL" id="CP071503">
    <property type="protein sequence ID" value="QSX34419.1"/>
    <property type="molecule type" value="Genomic_DNA"/>
</dbReference>
<dbReference type="Proteomes" id="UP000662770">
    <property type="component" value="Chromosome"/>
</dbReference>
<evidence type="ECO:0000313" key="2">
    <source>
        <dbReference type="EMBL" id="QSX34419.1"/>
    </source>
</evidence>
<keyword evidence="1" id="KW-0732">Signal</keyword>
<feature type="signal peptide" evidence="1">
    <location>
        <begin position="1"/>
        <end position="20"/>
    </location>
</feature>
<accession>A0ABX7QSN2</accession>
<evidence type="ECO:0000313" key="3">
    <source>
        <dbReference type="Proteomes" id="UP000662770"/>
    </source>
</evidence>
<evidence type="ECO:0008006" key="4">
    <source>
        <dbReference type="Google" id="ProtNLM"/>
    </source>
</evidence>
<feature type="chain" id="PRO_5045855726" description="Esterase-like activity of phytase" evidence="1">
    <location>
        <begin position="21"/>
        <end position="304"/>
    </location>
</feature>
<evidence type="ECO:0000256" key="1">
    <source>
        <dbReference type="SAM" id="SignalP"/>
    </source>
</evidence>
<sequence length="304" mass="33867">MNKLAYSLLASWLLSSSAFAVELGFSGMTQMQADRYLVVQDKKVFQAGERLGIFQLNSAGEQQYTPIVINDWRDSDGQSSDLESVCKLPGTQAQYLLAESGYWDGKFGRIFRVQLQDNHAEVLQVYHLPKLIPSGEHTKGDNFEGMLCTQVGDDTLVIIGERGGSKAYRHGVLRVGVLQADNIDWQRYAEQSYQVKVPKAWRPAKYRSISDLYLDEQGIIWAAATQDGGDNGPFRSLVYAAAKLAQTSHSALFTEPKKQPQWQIEGLKVEALAAPNPHIAHSIMSIGSEDEHYGGVWRPLFAQE</sequence>
<organism evidence="2 3">
    <name type="scientific">Shewanella avicenniae</name>
    <dbReference type="NCBI Taxonomy" id="2814294"/>
    <lineage>
        <taxon>Bacteria</taxon>
        <taxon>Pseudomonadati</taxon>
        <taxon>Pseudomonadota</taxon>
        <taxon>Gammaproteobacteria</taxon>
        <taxon>Alteromonadales</taxon>
        <taxon>Shewanellaceae</taxon>
        <taxon>Shewanella</taxon>
    </lineage>
</organism>